<dbReference type="RefSeq" id="WP_132430004.1">
    <property type="nucleotide sequence ID" value="NZ_SMFZ01000002.1"/>
</dbReference>
<proteinExistence type="predicted"/>
<organism evidence="3 4">
    <name type="scientific">Pseudonocardia endophytica</name>
    <dbReference type="NCBI Taxonomy" id="401976"/>
    <lineage>
        <taxon>Bacteria</taxon>
        <taxon>Bacillati</taxon>
        <taxon>Actinomycetota</taxon>
        <taxon>Actinomycetes</taxon>
        <taxon>Pseudonocardiales</taxon>
        <taxon>Pseudonocardiaceae</taxon>
        <taxon>Pseudonocardia</taxon>
    </lineage>
</organism>
<evidence type="ECO:0000256" key="1">
    <source>
        <dbReference type="SAM" id="MobiDB-lite"/>
    </source>
</evidence>
<feature type="region of interest" description="Disordered" evidence="1">
    <location>
        <begin position="38"/>
        <end position="80"/>
    </location>
</feature>
<keyword evidence="2" id="KW-0732">Signal</keyword>
<feature type="compositionally biased region" description="Polar residues" evidence="1">
    <location>
        <begin position="47"/>
        <end position="67"/>
    </location>
</feature>
<name>A0A4R1HNH6_PSEEN</name>
<feature type="signal peptide" evidence="2">
    <location>
        <begin position="1"/>
        <end position="37"/>
    </location>
</feature>
<evidence type="ECO:0000313" key="3">
    <source>
        <dbReference type="EMBL" id="TCK21229.1"/>
    </source>
</evidence>
<keyword evidence="4" id="KW-1185">Reference proteome</keyword>
<feature type="chain" id="PRO_5020420704" evidence="2">
    <location>
        <begin position="38"/>
        <end position="80"/>
    </location>
</feature>
<dbReference type="AlphaFoldDB" id="A0A4R1HNH6"/>
<dbReference type="PROSITE" id="PS51318">
    <property type="entry name" value="TAT"/>
    <property type="match status" value="1"/>
</dbReference>
<evidence type="ECO:0000256" key="2">
    <source>
        <dbReference type="SAM" id="SignalP"/>
    </source>
</evidence>
<dbReference type="InterPro" id="IPR006311">
    <property type="entry name" value="TAT_signal"/>
</dbReference>
<accession>A0A4R1HNH6</accession>
<comment type="caution">
    <text evidence="3">The sequence shown here is derived from an EMBL/GenBank/DDBJ whole genome shotgun (WGS) entry which is preliminary data.</text>
</comment>
<gene>
    <name evidence="3" type="ORF">EV378_5209</name>
</gene>
<reference evidence="3 4" key="1">
    <citation type="submission" date="2019-03" db="EMBL/GenBank/DDBJ databases">
        <title>Sequencing the genomes of 1000 actinobacteria strains.</title>
        <authorList>
            <person name="Klenk H.-P."/>
        </authorList>
    </citation>
    <scope>NUCLEOTIDE SEQUENCE [LARGE SCALE GENOMIC DNA]</scope>
    <source>
        <strain evidence="3 4">DSM 44969</strain>
    </source>
</reference>
<dbReference type="EMBL" id="SMFZ01000002">
    <property type="protein sequence ID" value="TCK21229.1"/>
    <property type="molecule type" value="Genomic_DNA"/>
</dbReference>
<sequence length="80" mass="8169">MAENTNKRSVRRRVSAATAATAVALGIGLATAGAAYANDEIPPPMTQPGQENPSTSIQPAGSPSNPATPDMDAIHQDIMP</sequence>
<protein>
    <submittedName>
        <fullName evidence="3">Uncharacterized protein</fullName>
    </submittedName>
</protein>
<dbReference type="Proteomes" id="UP000295560">
    <property type="component" value="Unassembled WGS sequence"/>
</dbReference>
<evidence type="ECO:0000313" key="4">
    <source>
        <dbReference type="Proteomes" id="UP000295560"/>
    </source>
</evidence>